<evidence type="ECO:0000256" key="6">
    <source>
        <dbReference type="ARBA" id="ARBA00022729"/>
    </source>
</evidence>
<dbReference type="Pfam" id="PF00263">
    <property type="entry name" value="Secretin"/>
    <property type="match status" value="1"/>
</dbReference>
<sequence>MASVLKSIYRPDQFVKGVAMYSSSVCAGEIRALIAPSLARRVKVLGLLLALPFSSAVIANNSNVAHQYDNGYSSNISHYSASFEKADIKEFVRTVSANLNRPIIIDPAVRGEITVRAYDQLDQSQYYQLFLSVLAVHGFAAIETSNGMLKVIPDKDARTSSIPVVAGSKLGSQSAHGADEMVTWVLPVSHVPVRELSPILRQLVNSSGSVVHYDPSNILILSGRAANLERIAEVVRRVDQAGIRNVEIVQLRHASASEMERILLSVYAGQGQKPAGMPPLVVSNEATNQIILSADRQLLQRMKSLVLQMDAERKSNGNINVFYLHYAKAEDLKKVLDGVGKMLMSSSKASKSGASGDYSIEVHEQTNALVVTARPDMMQAMKSVIERLDIRRAQVMVEAIIVEVADGDGINLSFQLANENGTSMMQFQDGSSVPIGEILMGMKEAEGEKGSTIINDDGTTINPDTNGDYTALAAALAKVSGAAFSVTSGDWTALLQAVTTSSQSNVLATPSLLTLDNEEASFIVGDEVPTLTGSTPSSGNDNPYQTIERKEVGIKLTVTPQINAGDAVKLTIEQEVSNVNGRTPVDVTFSTRKVKTSVMVKTGDTVVIGGLLDENVQESVSKVPLLGDIPILGHLFRSTSSKKVKKNLMVFLRPTIIRDDLTMNAISGQKYELMRAYQLDKQAQGISLMPGFDTPVLPAQPTAREFLDELRRQMDEESAQSTSTAQSKENSVQASAKLVRRTGGER</sequence>
<comment type="caution">
    <text evidence="15">The sequence shown here is derived from an EMBL/GenBank/DDBJ whole genome shotgun (WGS) entry which is preliminary data.</text>
</comment>
<keyword evidence="5" id="KW-0812">Transmembrane</keyword>
<keyword evidence="3 10" id="KW-0813">Transport</keyword>
<feature type="compositionally biased region" description="Polar residues" evidence="11">
    <location>
        <begin position="719"/>
        <end position="734"/>
    </location>
</feature>
<dbReference type="InterPro" id="IPR005644">
    <property type="entry name" value="NolW-like"/>
</dbReference>
<evidence type="ECO:0000256" key="9">
    <source>
        <dbReference type="ARBA" id="ARBA00023237"/>
    </source>
</evidence>
<evidence type="ECO:0000256" key="8">
    <source>
        <dbReference type="ARBA" id="ARBA00023136"/>
    </source>
</evidence>
<evidence type="ECO:0000256" key="5">
    <source>
        <dbReference type="ARBA" id="ARBA00022692"/>
    </source>
</evidence>
<dbReference type="EMBL" id="JOJP01000001">
    <property type="protein sequence ID" value="KEI73311.1"/>
    <property type="molecule type" value="Genomic_DNA"/>
</dbReference>
<dbReference type="PRINTS" id="PR00811">
    <property type="entry name" value="BCTERIALGSPD"/>
</dbReference>
<feature type="region of interest" description="Disordered" evidence="11">
    <location>
        <begin position="712"/>
        <end position="746"/>
    </location>
</feature>
<keyword evidence="4" id="KW-1134">Transmembrane beta strand</keyword>
<accession>A0A081KGN5</accession>
<feature type="domain" description="Type II/III secretion system secretin-like" evidence="12">
    <location>
        <begin position="498"/>
        <end position="658"/>
    </location>
</feature>
<evidence type="ECO:0000256" key="3">
    <source>
        <dbReference type="ARBA" id="ARBA00022448"/>
    </source>
</evidence>
<dbReference type="eggNOG" id="COG1450">
    <property type="taxonomic scope" value="Bacteria"/>
</dbReference>
<dbReference type="InterPro" id="IPR004846">
    <property type="entry name" value="T2SS/T3SS_dom"/>
</dbReference>
<evidence type="ECO:0000259" key="13">
    <source>
        <dbReference type="Pfam" id="PF03958"/>
    </source>
</evidence>
<evidence type="ECO:0000259" key="12">
    <source>
        <dbReference type="Pfam" id="PF00263"/>
    </source>
</evidence>
<evidence type="ECO:0000256" key="10">
    <source>
        <dbReference type="RuleBase" id="RU004004"/>
    </source>
</evidence>
<name>A0A081KGN5_9GAMM</name>
<dbReference type="AlphaFoldDB" id="A0A081KGN5"/>
<dbReference type="GO" id="GO:0009279">
    <property type="term" value="C:cell outer membrane"/>
    <property type="evidence" value="ECO:0007669"/>
    <property type="project" value="UniProtKB-SubCell"/>
</dbReference>
<feature type="domain" description="GspD-like N0" evidence="14">
    <location>
        <begin position="82"/>
        <end position="151"/>
    </location>
</feature>
<evidence type="ECO:0000256" key="7">
    <source>
        <dbReference type="ARBA" id="ARBA00022927"/>
    </source>
</evidence>
<dbReference type="PRINTS" id="PR01032">
    <property type="entry name" value="PHAGEIV"/>
</dbReference>
<evidence type="ECO:0000256" key="11">
    <source>
        <dbReference type="SAM" id="MobiDB-lite"/>
    </source>
</evidence>
<dbReference type="NCBIfam" id="TIGR02517">
    <property type="entry name" value="type_II_gspD"/>
    <property type="match status" value="1"/>
</dbReference>
<reference evidence="15 16" key="1">
    <citation type="submission" date="2014-06" db="EMBL/GenBank/DDBJ databases">
        <title>Whole Genome Sequences of Three Symbiotic Endozoicomonas Bacteria.</title>
        <authorList>
            <person name="Neave M.J."/>
            <person name="Apprill A."/>
            <person name="Voolstra C.R."/>
        </authorList>
    </citation>
    <scope>NUCLEOTIDE SEQUENCE [LARGE SCALE GENOMIC DNA]</scope>
    <source>
        <strain evidence="15 16">DSM 22380</strain>
    </source>
</reference>
<keyword evidence="8" id="KW-0472">Membrane</keyword>
<feature type="domain" description="NolW-like" evidence="13">
    <location>
        <begin position="246"/>
        <end position="313"/>
    </location>
</feature>
<organism evidence="15 16">
    <name type="scientific">Endozoicomonas elysicola</name>
    <dbReference type="NCBI Taxonomy" id="305900"/>
    <lineage>
        <taxon>Bacteria</taxon>
        <taxon>Pseudomonadati</taxon>
        <taxon>Pseudomonadota</taxon>
        <taxon>Gammaproteobacteria</taxon>
        <taxon>Oceanospirillales</taxon>
        <taxon>Endozoicomonadaceae</taxon>
        <taxon>Endozoicomonas</taxon>
    </lineage>
</organism>
<dbReference type="InterPro" id="IPR049371">
    <property type="entry name" value="GspD-like_N0"/>
</dbReference>
<dbReference type="Proteomes" id="UP000027997">
    <property type="component" value="Unassembled WGS sequence"/>
</dbReference>
<gene>
    <name evidence="15" type="ORF">GV64_23640</name>
</gene>
<evidence type="ECO:0000313" key="16">
    <source>
        <dbReference type="Proteomes" id="UP000027997"/>
    </source>
</evidence>
<dbReference type="Gene3D" id="3.30.1370.120">
    <property type="match status" value="3"/>
</dbReference>
<dbReference type="InterPro" id="IPR004845">
    <property type="entry name" value="T2SS_GspD_CS"/>
</dbReference>
<keyword evidence="7" id="KW-0653">Protein transport</keyword>
<feature type="domain" description="NolW-like" evidence="13">
    <location>
        <begin position="184"/>
        <end position="242"/>
    </location>
</feature>
<proteinExistence type="inferred from homology"/>
<dbReference type="PANTHER" id="PTHR30332">
    <property type="entry name" value="PROBABLE GENERAL SECRETION PATHWAY PROTEIN D"/>
    <property type="match status" value="1"/>
</dbReference>
<dbReference type="PANTHER" id="PTHR30332:SF24">
    <property type="entry name" value="SECRETIN GSPD-RELATED"/>
    <property type="match status" value="1"/>
</dbReference>
<dbReference type="Pfam" id="PF03958">
    <property type="entry name" value="Secretin_N"/>
    <property type="match status" value="3"/>
</dbReference>
<feature type="domain" description="NolW-like" evidence="13">
    <location>
        <begin position="321"/>
        <end position="394"/>
    </location>
</feature>
<dbReference type="InterPro" id="IPR050810">
    <property type="entry name" value="Bact_Secretion_Sys_Channel"/>
</dbReference>
<evidence type="ECO:0000256" key="1">
    <source>
        <dbReference type="ARBA" id="ARBA00004442"/>
    </source>
</evidence>
<dbReference type="GO" id="GO:0015628">
    <property type="term" value="P:protein secretion by the type II secretion system"/>
    <property type="evidence" value="ECO:0007669"/>
    <property type="project" value="InterPro"/>
</dbReference>
<evidence type="ECO:0000259" key="14">
    <source>
        <dbReference type="Pfam" id="PF21305"/>
    </source>
</evidence>
<keyword evidence="6" id="KW-0732">Signal</keyword>
<dbReference type="GO" id="GO:0015627">
    <property type="term" value="C:type II protein secretion system complex"/>
    <property type="evidence" value="ECO:0007669"/>
    <property type="project" value="InterPro"/>
</dbReference>
<dbReference type="InterPro" id="IPR038591">
    <property type="entry name" value="NolW-like_sf"/>
</dbReference>
<protein>
    <submittedName>
        <fullName evidence="15">General secretion pathway protein GspD</fullName>
    </submittedName>
</protein>
<keyword evidence="16" id="KW-1185">Reference proteome</keyword>
<evidence type="ECO:0000313" key="15">
    <source>
        <dbReference type="EMBL" id="KEI73311.1"/>
    </source>
</evidence>
<dbReference type="InterPro" id="IPR013356">
    <property type="entry name" value="T2SS_GspD"/>
</dbReference>
<dbReference type="InterPro" id="IPR001775">
    <property type="entry name" value="GspD/PilQ"/>
</dbReference>
<dbReference type="STRING" id="305900.GV64_23640"/>
<evidence type="ECO:0000256" key="2">
    <source>
        <dbReference type="ARBA" id="ARBA00006980"/>
    </source>
</evidence>
<dbReference type="PROSITE" id="PS00875">
    <property type="entry name" value="T2SP_D"/>
    <property type="match status" value="1"/>
</dbReference>
<keyword evidence="9" id="KW-0998">Cell outer membrane</keyword>
<dbReference type="Pfam" id="PF21305">
    <property type="entry name" value="type_II_gspD_N0"/>
    <property type="match status" value="1"/>
</dbReference>
<evidence type="ECO:0000256" key="4">
    <source>
        <dbReference type="ARBA" id="ARBA00022452"/>
    </source>
</evidence>
<comment type="similarity">
    <text evidence="2">Belongs to the bacterial secretin family. GSP D subfamily.</text>
</comment>
<comment type="subcellular location">
    <subcellularLocation>
        <location evidence="1 10">Cell outer membrane</location>
    </subcellularLocation>
</comment>